<dbReference type="InterPro" id="IPR020846">
    <property type="entry name" value="MFS_dom"/>
</dbReference>
<proteinExistence type="predicted"/>
<feature type="transmembrane region" description="Helical" evidence="5">
    <location>
        <begin position="138"/>
        <end position="163"/>
    </location>
</feature>
<gene>
    <name evidence="7" type="ORF">GCM10011390_22780</name>
</gene>
<dbReference type="Proteomes" id="UP000644699">
    <property type="component" value="Unassembled WGS sequence"/>
</dbReference>
<feature type="transmembrane region" description="Helical" evidence="5">
    <location>
        <begin position="406"/>
        <end position="427"/>
    </location>
</feature>
<feature type="transmembrane region" description="Helical" evidence="5">
    <location>
        <begin position="335"/>
        <end position="355"/>
    </location>
</feature>
<dbReference type="InterPro" id="IPR011701">
    <property type="entry name" value="MFS"/>
</dbReference>
<evidence type="ECO:0000256" key="3">
    <source>
        <dbReference type="ARBA" id="ARBA00022989"/>
    </source>
</evidence>
<dbReference type="RefSeq" id="WP_188908514.1">
    <property type="nucleotide sequence ID" value="NZ_BMIQ01000003.1"/>
</dbReference>
<feature type="transmembrane region" description="Helical" evidence="5">
    <location>
        <begin position="204"/>
        <end position="225"/>
    </location>
</feature>
<feature type="transmembrane region" description="Helical" evidence="5">
    <location>
        <begin position="51"/>
        <end position="71"/>
    </location>
</feature>
<keyword evidence="4 5" id="KW-0472">Membrane</keyword>
<feature type="transmembrane region" description="Helical" evidence="5">
    <location>
        <begin position="231"/>
        <end position="250"/>
    </location>
</feature>
<keyword evidence="3 5" id="KW-1133">Transmembrane helix</keyword>
<dbReference type="InterPro" id="IPR036259">
    <property type="entry name" value="MFS_trans_sf"/>
</dbReference>
<reference evidence="7" key="1">
    <citation type="journal article" date="2014" name="Int. J. Syst. Evol. Microbiol.">
        <title>Complete genome sequence of Corynebacterium casei LMG S-19264T (=DSM 44701T), isolated from a smear-ripened cheese.</title>
        <authorList>
            <consortium name="US DOE Joint Genome Institute (JGI-PGF)"/>
            <person name="Walter F."/>
            <person name="Albersmeier A."/>
            <person name="Kalinowski J."/>
            <person name="Ruckert C."/>
        </authorList>
    </citation>
    <scope>NUCLEOTIDE SEQUENCE</scope>
    <source>
        <strain evidence="7">CGMCC 1.15367</strain>
    </source>
</reference>
<evidence type="ECO:0000256" key="1">
    <source>
        <dbReference type="ARBA" id="ARBA00004141"/>
    </source>
</evidence>
<dbReference type="PANTHER" id="PTHR23501:SF1">
    <property type="entry name" value="TRANSPORT PROTEIN HSRA-RELATED"/>
    <property type="match status" value="1"/>
</dbReference>
<sequence>MTAVAPGPSVLHHPRLMAGIVAVSFFMQALDGTIIATSLPAMAADFRTDVVDLNVGFTAYLLAMAVCIPPAGWLADRLGARNVFLGAIVLFTLSSLACALAEGLWSFVAARVAQGVGGALMTPVGRQIVLRNTPKSELVNAIALITWPALIAPVVGPVLGGWITTHAGWRWNFLLNLPIGALGATLTMRFLVGGEREKARPFDGLGFLLTAGALALVLIGLELLSQEAGRRMAGLVVLGLAVGWLAMRHLRRAPHPLVDLRVLSTQTFALASLSTGTAARMVINATPFLLPLLFQVGMGLSAVETGSLMLVYFLGNLAMKAATTRTLRHLGFRTLLVINGILASGAVAAFALVDASTPRPLLLALLFGAGLTRSMQFTALNTITFADIEPAMRSAATTFSSMTQQLSVLLAVAMAALTIRLSVLARTGTADAAAILPDFHAALAMMGGVGILVSLRFLTLPRDAGAEVSGRGPASLRAAESKPLG</sequence>
<name>A0A916ZLN2_9HYPH</name>
<dbReference type="Gene3D" id="1.20.1250.20">
    <property type="entry name" value="MFS general substrate transporter like domains"/>
    <property type="match status" value="1"/>
</dbReference>
<dbReference type="PROSITE" id="PS50850">
    <property type="entry name" value="MFS"/>
    <property type="match status" value="1"/>
</dbReference>
<dbReference type="Gene3D" id="1.20.1720.10">
    <property type="entry name" value="Multidrug resistance protein D"/>
    <property type="match status" value="1"/>
</dbReference>
<dbReference type="SUPFAM" id="SSF103473">
    <property type="entry name" value="MFS general substrate transporter"/>
    <property type="match status" value="1"/>
</dbReference>
<dbReference type="GO" id="GO:0022857">
    <property type="term" value="F:transmembrane transporter activity"/>
    <property type="evidence" value="ECO:0007669"/>
    <property type="project" value="InterPro"/>
</dbReference>
<dbReference type="GO" id="GO:0005886">
    <property type="term" value="C:plasma membrane"/>
    <property type="evidence" value="ECO:0007669"/>
    <property type="project" value="TreeGrafter"/>
</dbReference>
<dbReference type="Pfam" id="PF07690">
    <property type="entry name" value="MFS_1"/>
    <property type="match status" value="1"/>
</dbReference>
<feature type="transmembrane region" description="Helical" evidence="5">
    <location>
        <begin position="289"/>
        <end position="314"/>
    </location>
</feature>
<feature type="transmembrane region" description="Helical" evidence="5">
    <location>
        <begin position="83"/>
        <end position="105"/>
    </location>
</feature>
<evidence type="ECO:0000313" key="7">
    <source>
        <dbReference type="EMBL" id="GGE03367.1"/>
    </source>
</evidence>
<reference evidence="7" key="2">
    <citation type="submission" date="2020-09" db="EMBL/GenBank/DDBJ databases">
        <authorList>
            <person name="Sun Q."/>
            <person name="Zhou Y."/>
        </authorList>
    </citation>
    <scope>NUCLEOTIDE SEQUENCE</scope>
    <source>
        <strain evidence="7">CGMCC 1.15367</strain>
    </source>
</reference>
<keyword evidence="8" id="KW-1185">Reference proteome</keyword>
<feature type="transmembrane region" description="Helical" evidence="5">
    <location>
        <begin position="16"/>
        <end position="39"/>
    </location>
</feature>
<evidence type="ECO:0000259" key="6">
    <source>
        <dbReference type="PROSITE" id="PS50850"/>
    </source>
</evidence>
<dbReference type="EMBL" id="BMIQ01000003">
    <property type="protein sequence ID" value="GGE03367.1"/>
    <property type="molecule type" value="Genomic_DNA"/>
</dbReference>
<evidence type="ECO:0000256" key="5">
    <source>
        <dbReference type="SAM" id="Phobius"/>
    </source>
</evidence>
<dbReference type="AlphaFoldDB" id="A0A916ZLN2"/>
<organism evidence="7 8">
    <name type="scientific">Aureimonas endophytica</name>
    <dbReference type="NCBI Taxonomy" id="2027858"/>
    <lineage>
        <taxon>Bacteria</taxon>
        <taxon>Pseudomonadati</taxon>
        <taxon>Pseudomonadota</taxon>
        <taxon>Alphaproteobacteria</taxon>
        <taxon>Hyphomicrobiales</taxon>
        <taxon>Aurantimonadaceae</taxon>
        <taxon>Aureimonas</taxon>
    </lineage>
</organism>
<feature type="transmembrane region" description="Helical" evidence="5">
    <location>
        <begin position="169"/>
        <end position="192"/>
    </location>
</feature>
<feature type="domain" description="Major facilitator superfamily (MFS) profile" evidence="6">
    <location>
        <begin position="17"/>
        <end position="465"/>
    </location>
</feature>
<feature type="transmembrane region" description="Helical" evidence="5">
    <location>
        <begin position="361"/>
        <end position="385"/>
    </location>
</feature>
<evidence type="ECO:0000256" key="4">
    <source>
        <dbReference type="ARBA" id="ARBA00023136"/>
    </source>
</evidence>
<evidence type="ECO:0000256" key="2">
    <source>
        <dbReference type="ARBA" id="ARBA00022692"/>
    </source>
</evidence>
<comment type="subcellular location">
    <subcellularLocation>
        <location evidence="1">Membrane</location>
        <topology evidence="1">Multi-pass membrane protein</topology>
    </subcellularLocation>
</comment>
<accession>A0A916ZLN2</accession>
<comment type="caution">
    <text evidence="7">The sequence shown here is derived from an EMBL/GenBank/DDBJ whole genome shotgun (WGS) entry which is preliminary data.</text>
</comment>
<keyword evidence="2 5" id="KW-0812">Transmembrane</keyword>
<feature type="transmembrane region" description="Helical" evidence="5">
    <location>
        <begin position="439"/>
        <end position="458"/>
    </location>
</feature>
<evidence type="ECO:0000313" key="8">
    <source>
        <dbReference type="Proteomes" id="UP000644699"/>
    </source>
</evidence>
<protein>
    <submittedName>
        <fullName evidence="7">MFS transporter</fullName>
    </submittedName>
</protein>
<dbReference type="PANTHER" id="PTHR23501">
    <property type="entry name" value="MAJOR FACILITATOR SUPERFAMILY"/>
    <property type="match status" value="1"/>
</dbReference>